<dbReference type="Pfam" id="PF00254">
    <property type="entry name" value="FKBP_C"/>
    <property type="match status" value="1"/>
</dbReference>
<dbReference type="Proteomes" id="UP000028007">
    <property type="component" value="Unassembled WGS sequence"/>
</dbReference>
<dbReference type="InterPro" id="IPR001179">
    <property type="entry name" value="PPIase_FKBP_dom"/>
</dbReference>
<dbReference type="eggNOG" id="COG0545">
    <property type="taxonomic scope" value="Bacteria"/>
</dbReference>
<accession>A0A081PEE0</accession>
<dbReference type="EC" id="5.2.1.8" evidence="6"/>
<dbReference type="EMBL" id="JNFF01000085">
    <property type="protein sequence ID" value="KEQ29063.1"/>
    <property type="molecule type" value="Genomic_DNA"/>
</dbReference>
<reference evidence="8 9" key="1">
    <citation type="journal article" date="1992" name="Int. J. Syst. Bacteriol.">
        <title>Sphingobacterium antarcticus sp. nov. a Psychrotrophic Bacterium from the Soils of Schirmacher Oasis, Antarctica.</title>
        <authorList>
            <person name="Shivaji S."/>
            <person name="Ray M.K."/>
            <person name="Rao N.S."/>
            <person name="Saiserr L."/>
            <person name="Jagannadham M.V."/>
            <person name="Kumar G.S."/>
            <person name="Reddy G."/>
            <person name="Bhargava P.M."/>
        </authorList>
    </citation>
    <scope>NUCLEOTIDE SEQUENCE [LARGE SCALE GENOMIC DNA]</scope>
    <source>
        <strain evidence="8 9">4BY</strain>
    </source>
</reference>
<dbReference type="PROSITE" id="PS50059">
    <property type="entry name" value="FKBP_PPIASE"/>
    <property type="match status" value="1"/>
</dbReference>
<dbReference type="RefSeq" id="WP_051760084.1">
    <property type="nucleotide sequence ID" value="NZ_JNFF01000085.1"/>
</dbReference>
<evidence type="ECO:0000313" key="9">
    <source>
        <dbReference type="Proteomes" id="UP000028007"/>
    </source>
</evidence>
<keyword evidence="9" id="KW-1185">Reference proteome</keyword>
<dbReference type="PANTHER" id="PTHR43811:SF19">
    <property type="entry name" value="39 KDA FK506-BINDING NUCLEAR PROTEIN"/>
    <property type="match status" value="1"/>
</dbReference>
<dbReference type="PANTHER" id="PTHR43811">
    <property type="entry name" value="FKBP-TYPE PEPTIDYL-PROLYL CIS-TRANS ISOMERASE FKPA"/>
    <property type="match status" value="1"/>
</dbReference>
<gene>
    <name evidence="8" type="ORF">N180_18135</name>
</gene>
<dbReference type="SUPFAM" id="SSF54534">
    <property type="entry name" value="FKBP-like"/>
    <property type="match status" value="1"/>
</dbReference>
<dbReference type="GO" id="GO:0003755">
    <property type="term" value="F:peptidyl-prolyl cis-trans isomerase activity"/>
    <property type="evidence" value="ECO:0007669"/>
    <property type="project" value="UniProtKB-UniRule"/>
</dbReference>
<keyword evidence="4 5" id="KW-0413">Isomerase</keyword>
<evidence type="ECO:0000256" key="2">
    <source>
        <dbReference type="ARBA" id="ARBA00006577"/>
    </source>
</evidence>
<sequence>MLKSRIIGLFVVVLCLVAACKTDPLYEDIEGAQLETDIKLIEAYVEKNKIEAKRTDEGLFYVIEEAGAGDAFRLVDTLRIQYKANFLKDGIQPLFFDSTASTDPALATTFVLNTGIEGWQKGIPMIRKGGKIRLIVPSKMAYQNRVVSKLPINSILDFDIKLIDVIPKVEKEEENK</sequence>
<dbReference type="PROSITE" id="PS51257">
    <property type="entry name" value="PROKAR_LIPOPROTEIN"/>
    <property type="match status" value="1"/>
</dbReference>
<feature type="domain" description="PPIase FKBP-type" evidence="7">
    <location>
        <begin position="75"/>
        <end position="166"/>
    </location>
</feature>
<dbReference type="AlphaFoldDB" id="A0A081PEE0"/>
<name>A0A081PEE0_9SPHI</name>
<keyword evidence="3 5" id="KW-0697">Rotamase</keyword>
<evidence type="ECO:0000256" key="1">
    <source>
        <dbReference type="ARBA" id="ARBA00000971"/>
    </source>
</evidence>
<evidence type="ECO:0000256" key="4">
    <source>
        <dbReference type="ARBA" id="ARBA00023235"/>
    </source>
</evidence>
<comment type="catalytic activity">
    <reaction evidence="1 5 6">
        <text>[protein]-peptidylproline (omega=180) = [protein]-peptidylproline (omega=0)</text>
        <dbReference type="Rhea" id="RHEA:16237"/>
        <dbReference type="Rhea" id="RHEA-COMP:10747"/>
        <dbReference type="Rhea" id="RHEA-COMP:10748"/>
        <dbReference type="ChEBI" id="CHEBI:83833"/>
        <dbReference type="ChEBI" id="CHEBI:83834"/>
        <dbReference type="EC" id="5.2.1.8"/>
    </reaction>
</comment>
<evidence type="ECO:0000256" key="5">
    <source>
        <dbReference type="PROSITE-ProRule" id="PRU00277"/>
    </source>
</evidence>
<dbReference type="Gene3D" id="3.10.50.40">
    <property type="match status" value="1"/>
</dbReference>
<proteinExistence type="inferred from homology"/>
<protein>
    <recommendedName>
        <fullName evidence="6">Peptidyl-prolyl cis-trans isomerase</fullName>
        <ecNumber evidence="6">5.2.1.8</ecNumber>
    </recommendedName>
</protein>
<evidence type="ECO:0000256" key="6">
    <source>
        <dbReference type="RuleBase" id="RU003915"/>
    </source>
</evidence>
<evidence type="ECO:0000259" key="7">
    <source>
        <dbReference type="PROSITE" id="PS50059"/>
    </source>
</evidence>
<evidence type="ECO:0000256" key="3">
    <source>
        <dbReference type="ARBA" id="ARBA00023110"/>
    </source>
</evidence>
<comment type="caution">
    <text evidence="8">The sequence shown here is derived from an EMBL/GenBank/DDBJ whole genome shotgun (WGS) entry which is preliminary data.</text>
</comment>
<comment type="similarity">
    <text evidence="2 6">Belongs to the FKBP-type PPIase family.</text>
</comment>
<dbReference type="InterPro" id="IPR046357">
    <property type="entry name" value="PPIase_dom_sf"/>
</dbReference>
<dbReference type="OrthoDB" id="669809at2"/>
<evidence type="ECO:0000313" key="8">
    <source>
        <dbReference type="EMBL" id="KEQ29063.1"/>
    </source>
</evidence>
<organism evidence="8 9">
    <name type="scientific">Pedobacter antarcticus 4BY</name>
    <dbReference type="NCBI Taxonomy" id="1358423"/>
    <lineage>
        <taxon>Bacteria</taxon>
        <taxon>Pseudomonadati</taxon>
        <taxon>Bacteroidota</taxon>
        <taxon>Sphingobacteriia</taxon>
        <taxon>Sphingobacteriales</taxon>
        <taxon>Sphingobacteriaceae</taxon>
        <taxon>Pedobacter</taxon>
    </lineage>
</organism>